<organism evidence="2 3">
    <name type="scientific">Rotaria sordida</name>
    <dbReference type="NCBI Taxonomy" id="392033"/>
    <lineage>
        <taxon>Eukaryota</taxon>
        <taxon>Metazoa</taxon>
        <taxon>Spiralia</taxon>
        <taxon>Gnathifera</taxon>
        <taxon>Rotifera</taxon>
        <taxon>Eurotatoria</taxon>
        <taxon>Bdelloidea</taxon>
        <taxon>Philodinida</taxon>
        <taxon>Philodinidae</taxon>
        <taxon>Rotaria</taxon>
    </lineage>
</organism>
<protein>
    <submittedName>
        <fullName evidence="2">Uncharacterized protein</fullName>
    </submittedName>
</protein>
<proteinExistence type="predicted"/>
<evidence type="ECO:0000313" key="2">
    <source>
        <dbReference type="EMBL" id="CAF1351937.1"/>
    </source>
</evidence>
<accession>A0A815HAN8</accession>
<reference evidence="2" key="1">
    <citation type="submission" date="2021-02" db="EMBL/GenBank/DDBJ databases">
        <authorList>
            <person name="Nowell W R."/>
        </authorList>
    </citation>
    <scope>NUCLEOTIDE SEQUENCE</scope>
</reference>
<gene>
    <name evidence="2" type="ORF">RFH988_LOCUS32347</name>
</gene>
<feature type="compositionally biased region" description="Basic residues" evidence="1">
    <location>
        <begin position="9"/>
        <end position="29"/>
    </location>
</feature>
<name>A0A815HAN8_9BILA</name>
<sequence>MALPVAQGHNHRQQHYHHRTSASRSRHRKETVPDNKCTPHSHENVQKKCQQKQKETTIPSSLSTKSIVETILFDGYGVAVFLNMNLFHAQ</sequence>
<evidence type="ECO:0000313" key="3">
    <source>
        <dbReference type="Proteomes" id="UP000663882"/>
    </source>
</evidence>
<dbReference type="AlphaFoldDB" id="A0A815HAN8"/>
<comment type="caution">
    <text evidence="2">The sequence shown here is derived from an EMBL/GenBank/DDBJ whole genome shotgun (WGS) entry which is preliminary data.</text>
</comment>
<dbReference type="Proteomes" id="UP000663882">
    <property type="component" value="Unassembled WGS sequence"/>
</dbReference>
<evidence type="ECO:0000256" key="1">
    <source>
        <dbReference type="SAM" id="MobiDB-lite"/>
    </source>
</evidence>
<feature type="region of interest" description="Disordered" evidence="1">
    <location>
        <begin position="1"/>
        <end position="60"/>
    </location>
</feature>
<dbReference type="EMBL" id="CAJNOO010003727">
    <property type="protein sequence ID" value="CAF1351937.1"/>
    <property type="molecule type" value="Genomic_DNA"/>
</dbReference>